<comment type="caution">
    <text evidence="2">The sequence shown here is derived from an EMBL/GenBank/DDBJ whole genome shotgun (WGS) entry which is preliminary data.</text>
</comment>
<keyword evidence="3" id="KW-1185">Reference proteome</keyword>
<gene>
    <name evidence="2" type="ORF">A5893_09745</name>
</gene>
<evidence type="ECO:0000313" key="2">
    <source>
        <dbReference type="EMBL" id="OAQ39843.1"/>
    </source>
</evidence>
<feature type="transmembrane region" description="Helical" evidence="1">
    <location>
        <begin position="28"/>
        <end position="49"/>
    </location>
</feature>
<keyword evidence="1" id="KW-0472">Membrane</keyword>
<protein>
    <submittedName>
        <fullName evidence="2">Uncharacterized protein</fullName>
    </submittedName>
</protein>
<reference evidence="2 3" key="1">
    <citation type="submission" date="2016-04" db="EMBL/GenBank/DDBJ databases">
        <authorList>
            <person name="Evans L.H."/>
            <person name="Alamgir A."/>
            <person name="Owens N."/>
            <person name="Weber N.D."/>
            <person name="Virtaneva K."/>
            <person name="Barbian K."/>
            <person name="Babar A."/>
            <person name="Rosenke K."/>
        </authorList>
    </citation>
    <scope>NUCLEOTIDE SEQUENCE [LARGE SCALE GENOMIC DNA]</scope>
    <source>
        <strain evidence="2 3">CCM 8644</strain>
    </source>
</reference>
<keyword evidence="1" id="KW-1133">Transmembrane helix</keyword>
<evidence type="ECO:0000256" key="1">
    <source>
        <dbReference type="SAM" id="Phobius"/>
    </source>
</evidence>
<reference evidence="2 3" key="2">
    <citation type="submission" date="2016-06" db="EMBL/GenBank/DDBJ databases">
        <title>Pedobacter psychrophilus sp. nov., isolated from Antarctic fragmentary rock.</title>
        <authorList>
            <person name="Svec P."/>
        </authorList>
    </citation>
    <scope>NUCLEOTIDE SEQUENCE [LARGE SCALE GENOMIC DNA]</scope>
    <source>
        <strain evidence="2 3">CCM 8644</strain>
    </source>
</reference>
<dbReference type="AlphaFoldDB" id="A0A179DHD9"/>
<keyword evidence="1" id="KW-0812">Transmembrane</keyword>
<accession>A0A179DHD9</accession>
<dbReference type="EMBL" id="LWHJ01000027">
    <property type="protein sequence ID" value="OAQ39843.1"/>
    <property type="molecule type" value="Genomic_DNA"/>
</dbReference>
<sequence length="140" mass="17164">MVCMLFYRQQLFWQEFQSHYFTQIITELSSYLFLSISSIVIAFCFYELYVQQEENYIFINDDEIWFKHSLQNETICLKFNTLNHFETRFSEIVFSTKQEEKVVLKLNRITDEKKRWEVKEFLKNHIPQFRDSKVSLLKTA</sequence>
<evidence type="ECO:0000313" key="3">
    <source>
        <dbReference type="Proteomes" id="UP000078459"/>
    </source>
</evidence>
<proteinExistence type="predicted"/>
<dbReference type="Proteomes" id="UP000078459">
    <property type="component" value="Unassembled WGS sequence"/>
</dbReference>
<organism evidence="2 3">
    <name type="scientific">Pedobacter psychrophilus</name>
    <dbReference type="NCBI Taxonomy" id="1826909"/>
    <lineage>
        <taxon>Bacteria</taxon>
        <taxon>Pseudomonadati</taxon>
        <taxon>Bacteroidota</taxon>
        <taxon>Sphingobacteriia</taxon>
        <taxon>Sphingobacteriales</taxon>
        <taxon>Sphingobacteriaceae</taxon>
        <taxon>Pedobacter</taxon>
    </lineage>
</organism>
<name>A0A179DHD9_9SPHI</name>